<keyword evidence="5 8" id="KW-0378">Hydrolase</keyword>
<dbReference type="GO" id="GO:0004427">
    <property type="term" value="F:inorganic diphosphate phosphatase activity"/>
    <property type="evidence" value="ECO:0007669"/>
    <property type="project" value="UniProtKB-UniRule"/>
</dbReference>
<dbReference type="SMART" id="SM01131">
    <property type="entry name" value="DHHA2"/>
    <property type="match status" value="1"/>
</dbReference>
<dbReference type="AlphaFoldDB" id="W4QBA0"/>
<name>W4QBA0_9BACI</name>
<dbReference type="InterPro" id="IPR001667">
    <property type="entry name" value="DDH_dom"/>
</dbReference>
<dbReference type="GO" id="GO:0005737">
    <property type="term" value="C:cytoplasm"/>
    <property type="evidence" value="ECO:0007669"/>
    <property type="project" value="UniProtKB-SubCell"/>
</dbReference>
<dbReference type="Pfam" id="PF02833">
    <property type="entry name" value="DHHA2"/>
    <property type="match status" value="1"/>
</dbReference>
<comment type="caution">
    <text evidence="10">The sequence shown here is derived from an EMBL/GenBank/DDBJ whole genome shotgun (WGS) entry which is preliminary data.</text>
</comment>
<dbReference type="InterPro" id="IPR038763">
    <property type="entry name" value="DHH_sf"/>
</dbReference>
<dbReference type="SUPFAM" id="SSF64182">
    <property type="entry name" value="DHH phosphoesterases"/>
    <property type="match status" value="1"/>
</dbReference>
<evidence type="ECO:0000313" key="10">
    <source>
        <dbReference type="EMBL" id="GAE28923.1"/>
    </source>
</evidence>
<evidence type="ECO:0000256" key="2">
    <source>
        <dbReference type="ARBA" id="ARBA00007350"/>
    </source>
</evidence>
<evidence type="ECO:0000256" key="8">
    <source>
        <dbReference type="HAMAP-Rule" id="MF_00207"/>
    </source>
</evidence>
<proteinExistence type="inferred from homology"/>
<feature type="binding site" evidence="8">
    <location>
        <position position="9"/>
    </location>
    <ligand>
        <name>Mn(2+)</name>
        <dbReference type="ChEBI" id="CHEBI:29035"/>
        <label>1</label>
    </ligand>
</feature>
<feature type="binding site" evidence="8">
    <location>
        <position position="75"/>
    </location>
    <ligand>
        <name>Mn(2+)</name>
        <dbReference type="ChEBI" id="CHEBI:29035"/>
        <label>1</label>
    </ligand>
</feature>
<dbReference type="STRING" id="1236971.JCM9152_261"/>
<evidence type="ECO:0000313" key="11">
    <source>
        <dbReference type="Proteomes" id="UP000018895"/>
    </source>
</evidence>
<keyword evidence="11" id="KW-1185">Reference proteome</keyword>
<accession>W4QBA0</accession>
<evidence type="ECO:0000256" key="4">
    <source>
        <dbReference type="ARBA" id="ARBA00022723"/>
    </source>
</evidence>
<feature type="binding site" evidence="8">
    <location>
        <position position="15"/>
    </location>
    <ligand>
        <name>Mn(2+)</name>
        <dbReference type="ChEBI" id="CHEBI:29035"/>
        <label>2</label>
    </ligand>
</feature>
<feature type="binding site" evidence="8">
    <location>
        <position position="149"/>
    </location>
    <ligand>
        <name>Mn(2+)</name>
        <dbReference type="ChEBI" id="CHEBI:29035"/>
        <label>2</label>
    </ligand>
</feature>
<comment type="catalytic activity">
    <reaction evidence="7 8">
        <text>diphosphate + H2O = 2 phosphate + H(+)</text>
        <dbReference type="Rhea" id="RHEA:24576"/>
        <dbReference type="ChEBI" id="CHEBI:15377"/>
        <dbReference type="ChEBI" id="CHEBI:15378"/>
        <dbReference type="ChEBI" id="CHEBI:33019"/>
        <dbReference type="ChEBI" id="CHEBI:43474"/>
        <dbReference type="EC" id="3.6.1.1"/>
    </reaction>
</comment>
<protein>
    <recommendedName>
        <fullName evidence="8">Probable manganese-dependent inorganic pyrophosphatase</fullName>
        <ecNumber evidence="8">3.6.1.1</ecNumber>
    </recommendedName>
    <alternativeName>
        <fullName evidence="8">Pyrophosphate phospho-hydrolase</fullName>
        <shortName evidence="8">PPase</shortName>
    </alternativeName>
</protein>
<evidence type="ECO:0000259" key="9">
    <source>
        <dbReference type="SMART" id="SM01131"/>
    </source>
</evidence>
<dbReference type="Pfam" id="PF01368">
    <property type="entry name" value="DHH"/>
    <property type="match status" value="1"/>
</dbReference>
<comment type="cofactor">
    <cofactor evidence="8">
        <name>Mn(2+)</name>
        <dbReference type="ChEBI" id="CHEBI:29035"/>
    </cofactor>
    <text evidence="8">Binds 2 manganese ions per subunit.</text>
</comment>
<feature type="binding site" evidence="8">
    <location>
        <position position="97"/>
    </location>
    <ligand>
        <name>Mn(2+)</name>
        <dbReference type="ChEBI" id="CHEBI:29035"/>
        <label>2</label>
    </ligand>
</feature>
<keyword evidence="3 8" id="KW-0963">Cytoplasm</keyword>
<dbReference type="PANTHER" id="PTHR12112">
    <property type="entry name" value="BNIP - RELATED"/>
    <property type="match status" value="1"/>
</dbReference>
<dbReference type="HAMAP" id="MF_00207">
    <property type="entry name" value="PPase_C"/>
    <property type="match status" value="1"/>
</dbReference>
<sequence>MGKVFIFGHKNPDTDTICSAIAYADLKKQLGLDVEAIRLGDTNGETNYALKHFNVEAPRLVENVSSEVDEVILVDHNEKQQSANDIDQVRVLEVIDHHRIANFETNDPLYYRAEPVGCTATILNKLYKENGVSIKKEIAGLMLSAIISDSLLFKSPTCTEEDVKAARELADIAGVNTEKYGLDMLKAGADISDKSAKELITLDAKEFEMNGKKVEIAQVNTVDTDDVFARQSDLEAEVQSVVKEKNLDLFLLVVTDILNNDSVGLAVGQSQSAVEKAFNVSLQDNKALLEGVVSRKKQVVPVLTEAF</sequence>
<comment type="subcellular location">
    <subcellularLocation>
        <location evidence="1 8">Cytoplasm</location>
    </subcellularLocation>
</comment>
<comment type="similarity">
    <text evidence="2 8">Belongs to the PPase class C family.</text>
</comment>
<dbReference type="InterPro" id="IPR038222">
    <property type="entry name" value="DHHA2_dom_sf"/>
</dbReference>
<keyword evidence="4 8" id="KW-0479">Metal-binding</keyword>
<feature type="domain" description="DHHA2" evidence="9">
    <location>
        <begin position="181"/>
        <end position="307"/>
    </location>
</feature>
<dbReference type="Proteomes" id="UP000018895">
    <property type="component" value="Unassembled WGS sequence"/>
</dbReference>
<organism evidence="10 11">
    <name type="scientific">Halalkalibacter hemicellulosilyticusJCM 9152</name>
    <dbReference type="NCBI Taxonomy" id="1236971"/>
    <lineage>
        <taxon>Bacteria</taxon>
        <taxon>Bacillati</taxon>
        <taxon>Bacillota</taxon>
        <taxon>Bacilli</taxon>
        <taxon>Bacillales</taxon>
        <taxon>Bacillaceae</taxon>
        <taxon>Halalkalibacter</taxon>
    </lineage>
</organism>
<dbReference type="GO" id="GO:0030145">
    <property type="term" value="F:manganese ion binding"/>
    <property type="evidence" value="ECO:0007669"/>
    <property type="project" value="UniProtKB-UniRule"/>
</dbReference>
<dbReference type="Gene3D" id="3.10.310.20">
    <property type="entry name" value="DHHA2 domain"/>
    <property type="match status" value="1"/>
</dbReference>
<gene>
    <name evidence="8" type="primary">ppaC</name>
    <name evidence="10" type="ORF">JCM9152_261</name>
</gene>
<keyword evidence="6 8" id="KW-0464">Manganese</keyword>
<evidence type="ECO:0000256" key="3">
    <source>
        <dbReference type="ARBA" id="ARBA00022490"/>
    </source>
</evidence>
<feature type="binding site" evidence="8">
    <location>
        <position position="13"/>
    </location>
    <ligand>
        <name>Mn(2+)</name>
        <dbReference type="ChEBI" id="CHEBI:29035"/>
        <label>1</label>
    </ligand>
</feature>
<dbReference type="EMBL" id="BAUU01000002">
    <property type="protein sequence ID" value="GAE28923.1"/>
    <property type="molecule type" value="Genomic_DNA"/>
</dbReference>
<dbReference type="InterPro" id="IPR004097">
    <property type="entry name" value="DHHA2"/>
</dbReference>
<dbReference type="EC" id="3.6.1.1" evidence="8"/>
<evidence type="ECO:0000256" key="6">
    <source>
        <dbReference type="ARBA" id="ARBA00023211"/>
    </source>
</evidence>
<evidence type="ECO:0000256" key="7">
    <source>
        <dbReference type="ARBA" id="ARBA00047820"/>
    </source>
</evidence>
<reference evidence="10" key="1">
    <citation type="journal article" date="2014" name="Genome Announc.">
        <title>Draft Genome Sequences of Three Alkaliphilic Bacillus Strains, Bacillus wakoensis JCM 9140T, Bacillus akibai JCM 9157T, and Bacillus hemicellulosilyticus JCM 9152T.</title>
        <authorList>
            <person name="Yuki M."/>
            <person name="Oshima K."/>
            <person name="Suda W."/>
            <person name="Oshida Y."/>
            <person name="Kitamura K."/>
            <person name="Iida T."/>
            <person name="Hattori M."/>
            <person name="Ohkuma M."/>
        </authorList>
    </citation>
    <scope>NUCLEOTIDE SEQUENCE [LARGE SCALE GENOMIC DNA]</scope>
    <source>
        <strain evidence="10">JCM 9152</strain>
    </source>
</reference>
<dbReference type="InterPro" id="IPR022934">
    <property type="entry name" value="Mn-dep_inorganic_PyrPase"/>
</dbReference>
<evidence type="ECO:0000256" key="5">
    <source>
        <dbReference type="ARBA" id="ARBA00022801"/>
    </source>
</evidence>
<dbReference type="OrthoDB" id="9766150at2"/>
<dbReference type="FunFam" id="3.10.310.20:FF:000001">
    <property type="entry name" value="Probable manganese-dependent inorganic pyrophosphatase"/>
    <property type="match status" value="1"/>
</dbReference>
<feature type="binding site" evidence="8">
    <location>
        <position position="75"/>
    </location>
    <ligand>
        <name>Mn(2+)</name>
        <dbReference type="ChEBI" id="CHEBI:29035"/>
        <label>2</label>
    </ligand>
</feature>
<dbReference type="PANTHER" id="PTHR12112:SF22">
    <property type="entry name" value="MANGANESE-DEPENDENT INORGANIC PYROPHOSPHATASE-RELATED"/>
    <property type="match status" value="1"/>
</dbReference>
<dbReference type="NCBIfam" id="NF003877">
    <property type="entry name" value="PRK05427.1"/>
    <property type="match status" value="1"/>
</dbReference>
<dbReference type="Gene3D" id="3.90.1640.10">
    <property type="entry name" value="inorganic pyrophosphatase (n-terminal core)"/>
    <property type="match status" value="1"/>
</dbReference>
<evidence type="ECO:0000256" key="1">
    <source>
        <dbReference type="ARBA" id="ARBA00004496"/>
    </source>
</evidence>
<dbReference type="FunFam" id="3.90.1640.10:FF:000001">
    <property type="entry name" value="Probable manganese-dependent inorganic pyrophosphatase"/>
    <property type="match status" value="1"/>
</dbReference>
<dbReference type="RefSeq" id="WP_035340006.1">
    <property type="nucleotide sequence ID" value="NZ_BAUU01000002.1"/>
</dbReference>